<organism evidence="1 2">
    <name type="scientific">Paenibacillus konkukensis</name>
    <dbReference type="NCBI Taxonomy" id="2020716"/>
    <lineage>
        <taxon>Bacteria</taxon>
        <taxon>Bacillati</taxon>
        <taxon>Bacillota</taxon>
        <taxon>Bacilli</taxon>
        <taxon>Bacillales</taxon>
        <taxon>Paenibacillaceae</taxon>
        <taxon>Paenibacillus</taxon>
    </lineage>
</organism>
<evidence type="ECO:0000313" key="2">
    <source>
        <dbReference type="Proteomes" id="UP001057134"/>
    </source>
</evidence>
<reference evidence="1" key="2">
    <citation type="journal article" date="2021" name="J Anim Sci Technol">
        <title>Complete genome sequence of Paenibacillus konkukensis sp. nov. SK3146 as a potential probiotic strain.</title>
        <authorList>
            <person name="Jung H.I."/>
            <person name="Park S."/>
            <person name="Niu K.M."/>
            <person name="Lee S.W."/>
            <person name="Kothari D."/>
            <person name="Yi K.J."/>
            <person name="Kim S.K."/>
        </authorList>
    </citation>
    <scope>NUCLEOTIDE SEQUENCE</scope>
    <source>
        <strain evidence="1">SK3146</strain>
    </source>
</reference>
<dbReference type="RefSeq" id="WP_249860943.1">
    <property type="nucleotide sequence ID" value="NZ_CP027059.1"/>
</dbReference>
<reference evidence="1" key="1">
    <citation type="submission" date="2018-02" db="EMBL/GenBank/DDBJ databases">
        <authorList>
            <person name="Kim S.-K."/>
            <person name="Jung H.-I."/>
            <person name="Lee S.-W."/>
        </authorList>
    </citation>
    <scope>NUCLEOTIDE SEQUENCE</scope>
    <source>
        <strain evidence="1">SK3146</strain>
    </source>
</reference>
<protein>
    <submittedName>
        <fullName evidence="1">Uncharacterized protein</fullName>
    </submittedName>
</protein>
<accession>A0ABY4RTJ5</accession>
<sequence>MLLDEPSIPYKIGPTCTSAGQKPGRVSLSSALLKTSKKILIFAGLTARSLIGQACIRLLPQSYILLNNLRTSGEWIAFGSGELYNQVVQLCATAHMNLMSETFFDAYSKMSDHGQRQFLSPIGNVLYYDNALIHLNFPVWQESRRFDNFNQEVLACLTFFINPMPVRGH</sequence>
<dbReference type="Proteomes" id="UP001057134">
    <property type="component" value="Chromosome"/>
</dbReference>
<keyword evidence="2" id="KW-1185">Reference proteome</keyword>
<proteinExistence type="predicted"/>
<gene>
    <name evidence="1" type="ORF">SK3146_04574</name>
</gene>
<dbReference type="EMBL" id="CP027059">
    <property type="protein sequence ID" value="UQZ85285.1"/>
    <property type="molecule type" value="Genomic_DNA"/>
</dbReference>
<name>A0ABY4RTJ5_9BACL</name>
<evidence type="ECO:0000313" key="1">
    <source>
        <dbReference type="EMBL" id="UQZ85285.1"/>
    </source>
</evidence>